<dbReference type="GO" id="GO:0004722">
    <property type="term" value="F:protein serine/threonine phosphatase activity"/>
    <property type="evidence" value="ECO:0007669"/>
    <property type="project" value="InterPro"/>
</dbReference>
<dbReference type="GO" id="GO:0016020">
    <property type="term" value="C:membrane"/>
    <property type="evidence" value="ECO:0007669"/>
    <property type="project" value="UniProtKB-SubCell"/>
</dbReference>
<comment type="similarity">
    <text evidence="5">Belongs to the PP2C family.</text>
</comment>
<dbReference type="SMART" id="SM00332">
    <property type="entry name" value="PP2Cc"/>
    <property type="match status" value="1"/>
</dbReference>
<gene>
    <name evidence="7" type="ORF">JKP88DRAFT_351664</name>
</gene>
<keyword evidence="8" id="KW-1185">Reference proteome</keyword>
<evidence type="ECO:0000313" key="7">
    <source>
        <dbReference type="EMBL" id="KAG5175100.1"/>
    </source>
</evidence>
<dbReference type="Proteomes" id="UP000664859">
    <property type="component" value="Unassembled WGS sequence"/>
</dbReference>
<reference evidence="7" key="1">
    <citation type="submission" date="2021-02" db="EMBL/GenBank/DDBJ databases">
        <title>First Annotated Genome of the Yellow-green Alga Tribonema minus.</title>
        <authorList>
            <person name="Mahan K.M."/>
        </authorList>
    </citation>
    <scope>NUCLEOTIDE SEQUENCE</scope>
    <source>
        <strain evidence="7">UTEX B ZZ1240</strain>
    </source>
</reference>
<comment type="subcellular location">
    <subcellularLocation>
        <location evidence="1">Membrane</location>
        <topology evidence="1">Peripheral membrane protein</topology>
    </subcellularLocation>
</comment>
<dbReference type="InterPro" id="IPR036457">
    <property type="entry name" value="PPM-type-like_dom_sf"/>
</dbReference>
<dbReference type="Pfam" id="PF00481">
    <property type="entry name" value="PP2C"/>
    <property type="match status" value="1"/>
</dbReference>
<organism evidence="7 8">
    <name type="scientific">Tribonema minus</name>
    <dbReference type="NCBI Taxonomy" id="303371"/>
    <lineage>
        <taxon>Eukaryota</taxon>
        <taxon>Sar</taxon>
        <taxon>Stramenopiles</taxon>
        <taxon>Ochrophyta</taxon>
        <taxon>PX clade</taxon>
        <taxon>Xanthophyceae</taxon>
        <taxon>Tribonematales</taxon>
        <taxon>Tribonemataceae</taxon>
        <taxon>Tribonema</taxon>
    </lineage>
</organism>
<dbReference type="SUPFAM" id="SSF81606">
    <property type="entry name" value="PP2C-like"/>
    <property type="match status" value="1"/>
</dbReference>
<accession>A0A835YK53</accession>
<keyword evidence="4 5" id="KW-0904">Protein phosphatase</keyword>
<dbReference type="InterPro" id="IPR000222">
    <property type="entry name" value="PP2C_BS"/>
</dbReference>
<dbReference type="AlphaFoldDB" id="A0A835YK53"/>
<comment type="caution">
    <text evidence="7">The sequence shown here is derived from an EMBL/GenBank/DDBJ whole genome shotgun (WGS) entry which is preliminary data.</text>
</comment>
<dbReference type="GO" id="GO:0046872">
    <property type="term" value="F:metal ion binding"/>
    <property type="evidence" value="ECO:0007669"/>
    <property type="project" value="UniProtKB-KW"/>
</dbReference>
<dbReference type="Gene3D" id="3.60.40.10">
    <property type="entry name" value="PPM-type phosphatase domain"/>
    <property type="match status" value="1"/>
</dbReference>
<dbReference type="EMBL" id="JAFCMP010000554">
    <property type="protein sequence ID" value="KAG5175100.1"/>
    <property type="molecule type" value="Genomic_DNA"/>
</dbReference>
<dbReference type="OrthoDB" id="10264738at2759"/>
<dbReference type="InterPro" id="IPR015655">
    <property type="entry name" value="PP2C"/>
</dbReference>
<name>A0A835YK53_9STRA</name>
<dbReference type="PROSITE" id="PS01032">
    <property type="entry name" value="PPM_1"/>
    <property type="match status" value="1"/>
</dbReference>
<sequence length="403" mass="43415">MRKPGRVSSCKVNLKLGVRFGHFAEQGSRDSMEDRTVAIADIFQPLWGKSAATEHCSRFFPAPTSGTWSRDCDIEIPEEEGDVGGAYHLSGAFTGCASAQEAQWRADNCHRGHAAYFGVYDGHGGDSVAEALQAQLHRAIVTHQAFHEDRSRAILEATYDVDMQCLSKDYAARQETARNAAAAALERSTSKPSLLPALLAPSGARTAGSVAVLAVVYRSLSSAAVVVHVAHVGDCRCVVGRGGRAVALTSDHKPARKDEAQRVEAAGGYVSRGCVNGVLRVTRSFGDIHCKVFPPRNTLSTAEGPAPLASDGLWGSDQQIIAKPELCTFEVSPEDEFMILASDGIWDVVHDQGAVNFVQRRLFAHRDVQRASKELADKAATRSTDNCSCIIVCLNQQAPNRQQ</sequence>
<dbReference type="InterPro" id="IPR001932">
    <property type="entry name" value="PPM-type_phosphatase-like_dom"/>
</dbReference>
<dbReference type="PROSITE" id="PS51746">
    <property type="entry name" value="PPM_2"/>
    <property type="match status" value="1"/>
</dbReference>
<evidence type="ECO:0000256" key="3">
    <source>
        <dbReference type="ARBA" id="ARBA00022801"/>
    </source>
</evidence>
<dbReference type="PANTHER" id="PTHR13832">
    <property type="entry name" value="PROTEIN PHOSPHATASE 2C"/>
    <property type="match status" value="1"/>
</dbReference>
<dbReference type="PANTHER" id="PTHR13832:SF589">
    <property type="entry name" value="[PYRUVATE DEHYDROGENASE [ACETYL-TRANSFERRING]]-PHOSPHATASE 2, MITOCHONDRIAL"/>
    <property type="match status" value="1"/>
</dbReference>
<evidence type="ECO:0000313" key="8">
    <source>
        <dbReference type="Proteomes" id="UP000664859"/>
    </source>
</evidence>
<feature type="domain" description="PPM-type phosphatase" evidence="6">
    <location>
        <begin position="93"/>
        <end position="394"/>
    </location>
</feature>
<keyword evidence="2" id="KW-0479">Metal-binding</keyword>
<evidence type="ECO:0000256" key="1">
    <source>
        <dbReference type="ARBA" id="ARBA00004170"/>
    </source>
</evidence>
<keyword evidence="3 5" id="KW-0378">Hydrolase</keyword>
<evidence type="ECO:0000259" key="6">
    <source>
        <dbReference type="PROSITE" id="PS51746"/>
    </source>
</evidence>
<evidence type="ECO:0000256" key="4">
    <source>
        <dbReference type="ARBA" id="ARBA00022912"/>
    </source>
</evidence>
<dbReference type="CDD" id="cd00143">
    <property type="entry name" value="PP2Cc"/>
    <property type="match status" value="1"/>
</dbReference>
<protein>
    <submittedName>
        <fullName evidence="7">Phosphatase 2C-like domain-containing protein</fullName>
    </submittedName>
</protein>
<proteinExistence type="inferred from homology"/>
<evidence type="ECO:0000256" key="2">
    <source>
        <dbReference type="ARBA" id="ARBA00022723"/>
    </source>
</evidence>
<evidence type="ECO:0000256" key="5">
    <source>
        <dbReference type="RuleBase" id="RU003465"/>
    </source>
</evidence>